<dbReference type="Proteomes" id="UP000326979">
    <property type="component" value="Unassembled WGS sequence"/>
</dbReference>
<keyword evidence="2" id="KW-1185">Reference proteome</keyword>
<name>A0A5N8W483_9ACTN</name>
<accession>A0A5N8W483</accession>
<dbReference type="InterPro" id="IPR051209">
    <property type="entry name" value="FAD-bind_Monooxygenase_sf"/>
</dbReference>
<proteinExistence type="predicted"/>
<dbReference type="PANTHER" id="PTHR42877">
    <property type="entry name" value="L-ORNITHINE N(5)-MONOOXYGENASE-RELATED"/>
    <property type="match status" value="1"/>
</dbReference>
<dbReference type="InterPro" id="IPR036188">
    <property type="entry name" value="FAD/NAD-bd_sf"/>
</dbReference>
<evidence type="ECO:0000313" key="2">
    <source>
        <dbReference type="Proteomes" id="UP000326979"/>
    </source>
</evidence>
<dbReference type="Pfam" id="PF13738">
    <property type="entry name" value="Pyr_redox_3"/>
    <property type="match status" value="1"/>
</dbReference>
<organism evidence="1 2">
    <name type="scientific">Streptomyces phyllanthi</name>
    <dbReference type="NCBI Taxonomy" id="1803180"/>
    <lineage>
        <taxon>Bacteria</taxon>
        <taxon>Bacillati</taxon>
        <taxon>Actinomycetota</taxon>
        <taxon>Actinomycetes</taxon>
        <taxon>Kitasatosporales</taxon>
        <taxon>Streptomycetaceae</taxon>
        <taxon>Streptomyces</taxon>
    </lineage>
</organism>
<dbReference type="Gene3D" id="3.50.50.60">
    <property type="entry name" value="FAD/NAD(P)-binding domain"/>
    <property type="match status" value="2"/>
</dbReference>
<dbReference type="SUPFAM" id="SSF51905">
    <property type="entry name" value="FAD/NAD(P)-binding domain"/>
    <property type="match status" value="1"/>
</dbReference>
<dbReference type="RefSeq" id="WP_152783963.1">
    <property type="nucleotide sequence ID" value="NZ_BAABEQ010000041.1"/>
</dbReference>
<comment type="caution">
    <text evidence="1">The sequence shown here is derived from an EMBL/GenBank/DDBJ whole genome shotgun (WGS) entry which is preliminary data.</text>
</comment>
<protein>
    <submittedName>
        <fullName evidence="1">NAD(P)/FAD-dependent oxidoreductase</fullName>
    </submittedName>
</protein>
<gene>
    <name evidence="1" type="ORF">FNH04_13945</name>
</gene>
<evidence type="ECO:0000313" key="1">
    <source>
        <dbReference type="EMBL" id="MPY40965.1"/>
    </source>
</evidence>
<reference evidence="1 2" key="1">
    <citation type="submission" date="2019-07" db="EMBL/GenBank/DDBJ databases">
        <title>New species of Amycolatopsis and Streptomyces.</title>
        <authorList>
            <person name="Duangmal K."/>
            <person name="Teo W.F.A."/>
            <person name="Lipun K."/>
        </authorList>
    </citation>
    <scope>NUCLEOTIDE SEQUENCE [LARGE SCALE GENOMIC DNA]</scope>
    <source>
        <strain evidence="1 2">TISTR 2346</strain>
    </source>
</reference>
<dbReference type="OrthoDB" id="5168853at2"/>
<dbReference type="PANTHER" id="PTHR42877:SF4">
    <property type="entry name" value="FAD_NAD(P)-BINDING DOMAIN-CONTAINING PROTEIN-RELATED"/>
    <property type="match status" value="1"/>
</dbReference>
<dbReference type="PRINTS" id="PR00419">
    <property type="entry name" value="ADXRDTASE"/>
</dbReference>
<dbReference type="EMBL" id="VJZE01000075">
    <property type="protein sequence ID" value="MPY40965.1"/>
    <property type="molecule type" value="Genomic_DNA"/>
</dbReference>
<sequence>MTTEKPPVTIRVAVIGAGLAGLGAAIRLKRSGISSFTVFEKSSDIGGVWRDNSYPGAGVDIPSCLYSYSFERHGAWTRTYAEQPEILDYIRRCAQHNGIRPHIRFGTEITHARFDEGAGVWWLRSASGERYEARVLVTATGQLDRPRLPDIRGRDEFRGTAFHSARWDHGHDLAGRSVAVIGNGCSAVQFVPRIAPVVERLRIFQRSAKWIIPKMDHAYGPTTLRAFERLPWARQVPRAAWWLMAETIAYSPIHGGAIGRVLTAQARHHLRRQIPNPVLRAQLTPDYPFGCNRMILSNDYYPALNRPNVELVTDGIQRVTPDGIETADGRVHRADTVIYATGFHSTEFLAPIEVEGPGGRLHDVWRGGASAYLGMTVPGFPNLFMLYGPNTSSGNNSVVYMLESQVRYLLRCLDVIGDRGTMEVSRQALDDYQRGLDAQLGSTVWQGDCRSWYKTDSGKVTNLWPERAYRYRLATREPDLTHYRVGEPATAVRA</sequence>
<dbReference type="AlphaFoldDB" id="A0A5N8W483"/>